<feature type="region of interest" description="Disordered" evidence="1">
    <location>
        <begin position="95"/>
        <end position="127"/>
    </location>
</feature>
<evidence type="ECO:0000313" key="2">
    <source>
        <dbReference type="EMBL" id="CAL1413873.1"/>
    </source>
</evidence>
<feature type="compositionally biased region" description="Basic and acidic residues" evidence="1">
    <location>
        <begin position="98"/>
        <end position="120"/>
    </location>
</feature>
<reference evidence="2 3" key="1">
    <citation type="submission" date="2024-04" db="EMBL/GenBank/DDBJ databases">
        <authorList>
            <person name="Fracassetti M."/>
        </authorList>
    </citation>
    <scope>NUCLEOTIDE SEQUENCE [LARGE SCALE GENOMIC DNA]</scope>
</reference>
<evidence type="ECO:0000313" key="3">
    <source>
        <dbReference type="Proteomes" id="UP001497516"/>
    </source>
</evidence>
<evidence type="ECO:0000256" key="1">
    <source>
        <dbReference type="SAM" id="MobiDB-lite"/>
    </source>
</evidence>
<gene>
    <name evidence="2" type="ORF">LTRI10_LOCUS53070</name>
</gene>
<proteinExistence type="predicted"/>
<dbReference type="AlphaFoldDB" id="A0AAV2GWA9"/>
<name>A0AAV2GWA9_9ROSI</name>
<keyword evidence="3" id="KW-1185">Reference proteome</keyword>
<protein>
    <submittedName>
        <fullName evidence="2">Uncharacterized protein</fullName>
    </submittedName>
</protein>
<organism evidence="2 3">
    <name type="scientific">Linum trigynum</name>
    <dbReference type="NCBI Taxonomy" id="586398"/>
    <lineage>
        <taxon>Eukaryota</taxon>
        <taxon>Viridiplantae</taxon>
        <taxon>Streptophyta</taxon>
        <taxon>Embryophyta</taxon>
        <taxon>Tracheophyta</taxon>
        <taxon>Spermatophyta</taxon>
        <taxon>Magnoliopsida</taxon>
        <taxon>eudicotyledons</taxon>
        <taxon>Gunneridae</taxon>
        <taxon>Pentapetalae</taxon>
        <taxon>rosids</taxon>
        <taxon>fabids</taxon>
        <taxon>Malpighiales</taxon>
        <taxon>Linaceae</taxon>
        <taxon>Linum</taxon>
    </lineage>
</organism>
<sequence length="127" mass="14475">MKHVLAHRHYSAWFAPVVILQTNRTFSGCGLYTITSVLNTGQFHHQPAILPLTTSSPSLNSFLEIRLDFYVVAAASVFHHTPVYKLEKDVNDYRNQGRCHDANDRHANQQDDRHGQDSRKMGMKIVS</sequence>
<dbReference type="Proteomes" id="UP001497516">
    <property type="component" value="Chromosome 9"/>
</dbReference>
<dbReference type="EMBL" id="OZ034822">
    <property type="protein sequence ID" value="CAL1413873.1"/>
    <property type="molecule type" value="Genomic_DNA"/>
</dbReference>
<accession>A0AAV2GWA9</accession>